<dbReference type="Proteomes" id="UP000244817">
    <property type="component" value="Unassembled WGS sequence"/>
</dbReference>
<dbReference type="EMBL" id="QCYG01000005">
    <property type="protein sequence ID" value="PVA06718.1"/>
    <property type="molecule type" value="Genomic_DNA"/>
</dbReference>
<dbReference type="CDD" id="cd00158">
    <property type="entry name" value="RHOD"/>
    <property type="match status" value="1"/>
</dbReference>
<dbReference type="Pfam" id="PF00581">
    <property type="entry name" value="Rhodanese"/>
    <property type="match status" value="1"/>
</dbReference>
<dbReference type="InterPro" id="IPR036873">
    <property type="entry name" value="Rhodanese-like_dom_sf"/>
</dbReference>
<dbReference type="AlphaFoldDB" id="A0A2T7FX60"/>
<dbReference type="InterPro" id="IPR050229">
    <property type="entry name" value="GlpE_sulfurtransferase"/>
</dbReference>
<name>A0A2T7FX60_9RHOB</name>
<organism evidence="2 3">
    <name type="scientific">Thalassorhabdomicrobium marinisediminis</name>
    <dbReference type="NCBI Taxonomy" id="2170577"/>
    <lineage>
        <taxon>Bacteria</taxon>
        <taxon>Pseudomonadati</taxon>
        <taxon>Pseudomonadota</taxon>
        <taxon>Alphaproteobacteria</taxon>
        <taxon>Rhodobacterales</taxon>
        <taxon>Paracoccaceae</taxon>
        <taxon>Thalassorhabdomicrobium</taxon>
    </lineage>
</organism>
<dbReference type="InterPro" id="IPR001763">
    <property type="entry name" value="Rhodanese-like_dom"/>
</dbReference>
<evidence type="ECO:0000313" key="3">
    <source>
        <dbReference type="Proteomes" id="UP000244817"/>
    </source>
</evidence>
<keyword evidence="3" id="KW-1185">Reference proteome</keyword>
<gene>
    <name evidence="2" type="ORF">DC363_09325</name>
</gene>
<evidence type="ECO:0000313" key="2">
    <source>
        <dbReference type="EMBL" id="PVA06718.1"/>
    </source>
</evidence>
<dbReference type="PROSITE" id="PS50206">
    <property type="entry name" value="RHODANESE_3"/>
    <property type="match status" value="1"/>
</dbReference>
<protein>
    <submittedName>
        <fullName evidence="2">Rhodanese-like domain-containing protein</fullName>
    </submittedName>
</protein>
<dbReference type="Gene3D" id="3.40.250.10">
    <property type="entry name" value="Rhodanese-like domain"/>
    <property type="match status" value="1"/>
</dbReference>
<dbReference type="PANTHER" id="PTHR43031">
    <property type="entry name" value="FAD-DEPENDENT OXIDOREDUCTASE"/>
    <property type="match status" value="1"/>
</dbReference>
<dbReference type="SMART" id="SM00450">
    <property type="entry name" value="RHOD"/>
    <property type="match status" value="1"/>
</dbReference>
<dbReference type="PANTHER" id="PTHR43031:SF16">
    <property type="entry name" value="OXIDOREDUCTASE"/>
    <property type="match status" value="1"/>
</dbReference>
<evidence type="ECO:0000259" key="1">
    <source>
        <dbReference type="PROSITE" id="PS50206"/>
    </source>
</evidence>
<reference evidence="2 3" key="1">
    <citation type="submission" date="2018-04" db="EMBL/GenBank/DDBJ databases">
        <title>Pelagivirga bohaiensis gen. nov., sp. nov., a bacterium isolated from the Bohai Sea.</title>
        <authorList>
            <person name="Ji X."/>
        </authorList>
    </citation>
    <scope>NUCLEOTIDE SEQUENCE [LARGE SCALE GENOMIC DNA]</scope>
    <source>
        <strain evidence="2 3">BH-SD16</strain>
    </source>
</reference>
<comment type="caution">
    <text evidence="2">The sequence shown here is derived from an EMBL/GenBank/DDBJ whole genome shotgun (WGS) entry which is preliminary data.</text>
</comment>
<dbReference type="SUPFAM" id="SSF52821">
    <property type="entry name" value="Rhodanese/Cell cycle control phosphatase"/>
    <property type="match status" value="1"/>
</dbReference>
<accession>A0A2T7FX60</accession>
<sequence>MKTETTDNGRLDVWTPQEVSEALAKGEITLIDVRSPEEFTVERIPGALLFPMQGFEARHLPAQGDKPIVLHCGSGMRSGKMADKVLADQKGPIAHMDGGMGAWKKAGLDYIAINKATGAPEVTRDD</sequence>
<dbReference type="RefSeq" id="WP_108640876.1">
    <property type="nucleotide sequence ID" value="NZ_QCYG01000005.1"/>
</dbReference>
<dbReference type="OrthoDB" id="9807812at2"/>
<feature type="domain" description="Rhodanese" evidence="1">
    <location>
        <begin position="24"/>
        <end position="112"/>
    </location>
</feature>
<proteinExistence type="predicted"/>